<evidence type="ECO:0000259" key="2">
    <source>
        <dbReference type="Pfam" id="PF01957"/>
    </source>
</evidence>
<keyword evidence="1" id="KW-0812">Transmembrane</keyword>
<dbReference type="InterPro" id="IPR002810">
    <property type="entry name" value="NfeD-like_C"/>
</dbReference>
<dbReference type="EMBL" id="BAABGJ010000027">
    <property type="protein sequence ID" value="GAA4344707.1"/>
    <property type="molecule type" value="Genomic_DNA"/>
</dbReference>
<keyword evidence="1" id="KW-1133">Transmembrane helix</keyword>
<organism evidence="3 4">
    <name type="scientific">Variovorax defluvii</name>
    <dbReference type="NCBI Taxonomy" id="913761"/>
    <lineage>
        <taxon>Bacteria</taxon>
        <taxon>Pseudomonadati</taxon>
        <taxon>Pseudomonadota</taxon>
        <taxon>Betaproteobacteria</taxon>
        <taxon>Burkholderiales</taxon>
        <taxon>Comamonadaceae</taxon>
        <taxon>Variovorax</taxon>
    </lineage>
</organism>
<reference evidence="4" key="1">
    <citation type="journal article" date="2019" name="Int. J. Syst. Evol. Microbiol.">
        <title>The Global Catalogue of Microorganisms (GCM) 10K type strain sequencing project: providing services to taxonomists for standard genome sequencing and annotation.</title>
        <authorList>
            <consortium name="The Broad Institute Genomics Platform"/>
            <consortium name="The Broad Institute Genome Sequencing Center for Infectious Disease"/>
            <person name="Wu L."/>
            <person name="Ma J."/>
        </authorList>
    </citation>
    <scope>NUCLEOTIDE SEQUENCE [LARGE SCALE GENOMIC DNA]</scope>
    <source>
        <strain evidence="4">JCM 17804</strain>
    </source>
</reference>
<evidence type="ECO:0000313" key="3">
    <source>
        <dbReference type="EMBL" id="GAA4344707.1"/>
    </source>
</evidence>
<name>A0ABP8HUL8_9BURK</name>
<sequence>MASSTIWWLAAGAAIVLELLSGTVYLLLLGAGFAAAALAAHAGAGMSTQLIVAAVVGVGAVLVWHAVRRKRPAGPPASANRDINLDIGESVFVEHWNPDGTATVRYRGAQWTVVPRAGTTPTAGEHRVTEVVGSRLVVDKI</sequence>
<dbReference type="RefSeq" id="WP_345538606.1">
    <property type="nucleotide sequence ID" value="NZ_BAABGJ010000027.1"/>
</dbReference>
<feature type="transmembrane region" description="Helical" evidence="1">
    <location>
        <begin position="46"/>
        <end position="67"/>
    </location>
</feature>
<gene>
    <name evidence="3" type="ORF">GCM10023165_28130</name>
</gene>
<keyword evidence="1" id="KW-0472">Membrane</keyword>
<accession>A0ABP8HUL8</accession>
<dbReference type="Proteomes" id="UP001500975">
    <property type="component" value="Unassembled WGS sequence"/>
</dbReference>
<proteinExistence type="predicted"/>
<comment type="caution">
    <text evidence="3">The sequence shown here is derived from an EMBL/GenBank/DDBJ whole genome shotgun (WGS) entry which is preliminary data.</text>
</comment>
<keyword evidence="4" id="KW-1185">Reference proteome</keyword>
<feature type="transmembrane region" description="Helical" evidence="1">
    <location>
        <begin position="7"/>
        <end position="40"/>
    </location>
</feature>
<evidence type="ECO:0000313" key="4">
    <source>
        <dbReference type="Proteomes" id="UP001500975"/>
    </source>
</evidence>
<protein>
    <submittedName>
        <fullName evidence="3">NfeD family protein</fullName>
    </submittedName>
</protein>
<feature type="domain" description="NfeD-like C-terminal" evidence="2">
    <location>
        <begin position="85"/>
        <end position="140"/>
    </location>
</feature>
<dbReference type="Pfam" id="PF01957">
    <property type="entry name" value="NfeD"/>
    <property type="match status" value="1"/>
</dbReference>
<evidence type="ECO:0000256" key="1">
    <source>
        <dbReference type="SAM" id="Phobius"/>
    </source>
</evidence>